<accession>A0ABD7GN19</accession>
<reference evidence="2 3" key="1">
    <citation type="submission" date="2018-07" db="EMBL/GenBank/DDBJ databases">
        <title>The use of a cohorting ward and systematic surveillance cultures for the control of a Klebsiella pneumoniae carbapenemase (KPC)-producing Enterobacteriaceae outbreak.</title>
        <authorList>
            <person name="Doi Y."/>
        </authorList>
    </citation>
    <scope>NUCLEOTIDE SEQUENCE [LARGE SCALE GENOMIC DNA]</scope>
    <source>
        <strain evidence="2 3">1-RC-17-04017</strain>
    </source>
</reference>
<dbReference type="NCBIfam" id="TIGR01629">
    <property type="entry name" value="rep_II_X"/>
    <property type="match status" value="1"/>
</dbReference>
<comment type="caution">
    <text evidence="2">The sequence shown here is derived from an EMBL/GenBank/DDBJ whole genome shotgun (WGS) entry which is preliminary data.</text>
</comment>
<dbReference type="AlphaFoldDB" id="A0ABD7GN19"/>
<dbReference type="EMBL" id="QRBW01000710">
    <property type="protein sequence ID" value="RDT44715.1"/>
    <property type="molecule type" value="Genomic_DNA"/>
</dbReference>
<feature type="non-terminal residue" evidence="2">
    <location>
        <position position="1"/>
    </location>
</feature>
<dbReference type="Proteomes" id="UP000255291">
    <property type="component" value="Unassembled WGS sequence"/>
</dbReference>
<dbReference type="InterPro" id="IPR022688">
    <property type="entry name" value="G2P_C"/>
</dbReference>
<protein>
    <submittedName>
        <fullName evidence="2">Replication initiation protein</fullName>
    </submittedName>
</protein>
<organism evidence="2 3">
    <name type="scientific">Enterobacter roggenkampii</name>
    <dbReference type="NCBI Taxonomy" id="1812935"/>
    <lineage>
        <taxon>Bacteria</taxon>
        <taxon>Pseudomonadati</taxon>
        <taxon>Pseudomonadota</taxon>
        <taxon>Gammaproteobacteria</taxon>
        <taxon>Enterobacterales</taxon>
        <taxon>Enterobacteriaceae</taxon>
        <taxon>Enterobacter</taxon>
        <taxon>Enterobacter cloacae complex</taxon>
    </lineage>
</organism>
<sequence length="44" mass="5087">SKAMLQNLSEYDNTRNVVPILRLLEVDFSAQYPDWYVEPTVEAA</sequence>
<dbReference type="Pfam" id="PF05155">
    <property type="entry name" value="G2P_X_C"/>
    <property type="match status" value="1"/>
</dbReference>
<name>A0ABD7GN19_9ENTR</name>
<feature type="domain" description="Replication-associated protein G2P C-terminal" evidence="1">
    <location>
        <begin position="3"/>
        <end position="40"/>
    </location>
</feature>
<evidence type="ECO:0000313" key="2">
    <source>
        <dbReference type="EMBL" id="RDT44715.1"/>
    </source>
</evidence>
<dbReference type="InterPro" id="IPR006516">
    <property type="entry name" value="G2P"/>
</dbReference>
<evidence type="ECO:0000313" key="3">
    <source>
        <dbReference type="Proteomes" id="UP000255291"/>
    </source>
</evidence>
<proteinExistence type="predicted"/>
<gene>
    <name evidence="2" type="ORF">DXF87_27495</name>
</gene>
<evidence type="ECO:0000259" key="1">
    <source>
        <dbReference type="Pfam" id="PF05155"/>
    </source>
</evidence>